<dbReference type="STRING" id="1120976.SAMN03080606_01159"/>
<dbReference type="Proteomes" id="UP000198636">
    <property type="component" value="Unassembled WGS sequence"/>
</dbReference>
<dbReference type="InterPro" id="IPR012340">
    <property type="entry name" value="NA-bd_OB-fold"/>
</dbReference>
<evidence type="ECO:0000313" key="2">
    <source>
        <dbReference type="EMBL" id="SCY26338.1"/>
    </source>
</evidence>
<evidence type="ECO:0000256" key="1">
    <source>
        <dbReference type="SAM" id="MobiDB-lite"/>
    </source>
</evidence>
<dbReference type="AlphaFoldDB" id="A0A1G5EIR6"/>
<dbReference type="InterPro" id="IPR022595">
    <property type="entry name" value="Enc34_ssDNA-bd"/>
</dbReference>
<feature type="region of interest" description="Disordered" evidence="1">
    <location>
        <begin position="155"/>
        <end position="183"/>
    </location>
</feature>
<dbReference type="OrthoDB" id="9786575at2"/>
<dbReference type="Pfam" id="PF10991">
    <property type="entry name" value="Enc34_ssDNA-bd"/>
    <property type="match status" value="1"/>
</dbReference>
<dbReference type="SUPFAM" id="SSF50249">
    <property type="entry name" value="Nucleic acid-binding proteins"/>
    <property type="match status" value="1"/>
</dbReference>
<proteinExistence type="predicted"/>
<dbReference type="Gene3D" id="2.40.50.140">
    <property type="entry name" value="Nucleic acid-binding proteins"/>
    <property type="match status" value="1"/>
</dbReference>
<protein>
    <recommendedName>
        <fullName evidence="4">DUF2815 family protein</fullName>
    </recommendedName>
</protein>
<evidence type="ECO:0000313" key="3">
    <source>
        <dbReference type="Proteomes" id="UP000198636"/>
    </source>
</evidence>
<evidence type="ECO:0008006" key="4">
    <source>
        <dbReference type="Google" id="ProtNLM"/>
    </source>
</evidence>
<sequence length="183" mass="19975">MAKVIIGTKENPVRFSYANVFEPKSINGSDPKYSVSIIIPKTNSEAIKAIEKAIEEAKKDGIQRFGAKFTSGSNFKSPLRDGDTDRPEDETYEDSYFINANSKVKPGIVDRKLQPISNQTEFYSGCFGRVSINIFPYSAAGNKGLAAGLNNIQKTEDGESLGGKARAEDDFEALDGEDDDFLG</sequence>
<gene>
    <name evidence="2" type="ORF">SAMN03080606_01159</name>
</gene>
<dbReference type="RefSeq" id="WP_091541021.1">
    <property type="nucleotide sequence ID" value="NZ_FMUS01000005.1"/>
</dbReference>
<dbReference type="EMBL" id="FMUS01000005">
    <property type="protein sequence ID" value="SCY26338.1"/>
    <property type="molecule type" value="Genomic_DNA"/>
</dbReference>
<name>A0A1G5EIR6_9FIRM</name>
<accession>A0A1G5EIR6</accession>
<organism evidence="2 3">
    <name type="scientific">Alkaliphilus peptidifermentans DSM 18978</name>
    <dbReference type="NCBI Taxonomy" id="1120976"/>
    <lineage>
        <taxon>Bacteria</taxon>
        <taxon>Bacillati</taxon>
        <taxon>Bacillota</taxon>
        <taxon>Clostridia</taxon>
        <taxon>Peptostreptococcales</taxon>
        <taxon>Natronincolaceae</taxon>
        <taxon>Alkaliphilus</taxon>
    </lineage>
</organism>
<reference evidence="2 3" key="1">
    <citation type="submission" date="2016-10" db="EMBL/GenBank/DDBJ databases">
        <authorList>
            <person name="de Groot N.N."/>
        </authorList>
    </citation>
    <scope>NUCLEOTIDE SEQUENCE [LARGE SCALE GENOMIC DNA]</scope>
    <source>
        <strain evidence="2 3">DSM 18978</strain>
    </source>
</reference>
<keyword evidence="3" id="KW-1185">Reference proteome</keyword>
<feature type="compositionally biased region" description="Acidic residues" evidence="1">
    <location>
        <begin position="169"/>
        <end position="183"/>
    </location>
</feature>